<keyword evidence="4" id="KW-1185">Reference proteome</keyword>
<proteinExistence type="predicted"/>
<keyword evidence="2" id="KW-0472">Membrane</keyword>
<gene>
    <name evidence="3" type="ORF">NSK_001537</name>
</gene>
<reference evidence="3 4" key="1">
    <citation type="submission" date="2019-01" db="EMBL/GenBank/DDBJ databases">
        <title>Nuclear Genome Assembly of the Microalgal Biofuel strain Nannochloropsis salina CCMP1776.</title>
        <authorList>
            <person name="Hovde B."/>
        </authorList>
    </citation>
    <scope>NUCLEOTIDE SEQUENCE [LARGE SCALE GENOMIC DNA]</scope>
    <source>
        <strain evidence="3 4">CCMP1776</strain>
    </source>
</reference>
<feature type="transmembrane region" description="Helical" evidence="2">
    <location>
        <begin position="190"/>
        <end position="212"/>
    </location>
</feature>
<dbReference type="AlphaFoldDB" id="A0A4D9DCH1"/>
<protein>
    <submittedName>
        <fullName evidence="3">Uncharacterized protein</fullName>
    </submittedName>
</protein>
<feature type="transmembrane region" description="Helical" evidence="2">
    <location>
        <begin position="6"/>
        <end position="25"/>
    </location>
</feature>
<sequence length="283" mass="30132">MNNYLLPLVLAFLCHFSSAFIKPFASKIRSQRLTSLQSDGSAHFRRSRVVVSMGKGRKAEKKRKSAPPARREVASPKAAPGSQTQDKEPESFGILGSDGEMGPINSQVGVGFGTPKASSPGKLSPVDVDDAYERALSKVKGQDRLSSSPLRGAGGASKGLREPSADGKVPVRNIGLLDVIPESVQSSLELVLIGLLALNLVVIIGIGTGFAVQALPTSNLELPESLVALSKKVEPLIEKSESYFTPSLGVFFLLSTLLGSFKISQLSRGGTTYVEKKDLKIRK</sequence>
<feature type="transmembrane region" description="Helical" evidence="2">
    <location>
        <begin position="243"/>
        <end position="261"/>
    </location>
</feature>
<feature type="compositionally biased region" description="Basic residues" evidence="1">
    <location>
        <begin position="55"/>
        <end position="65"/>
    </location>
</feature>
<evidence type="ECO:0000313" key="4">
    <source>
        <dbReference type="Proteomes" id="UP000355283"/>
    </source>
</evidence>
<dbReference type="EMBL" id="SDOX01000006">
    <property type="protein sequence ID" value="TFJ87205.1"/>
    <property type="molecule type" value="Genomic_DNA"/>
</dbReference>
<comment type="caution">
    <text evidence="3">The sequence shown here is derived from an EMBL/GenBank/DDBJ whole genome shotgun (WGS) entry which is preliminary data.</text>
</comment>
<feature type="region of interest" description="Disordered" evidence="1">
    <location>
        <begin position="47"/>
        <end position="126"/>
    </location>
</feature>
<evidence type="ECO:0000256" key="2">
    <source>
        <dbReference type="SAM" id="Phobius"/>
    </source>
</evidence>
<organism evidence="3 4">
    <name type="scientific">Nannochloropsis salina CCMP1776</name>
    <dbReference type="NCBI Taxonomy" id="1027361"/>
    <lineage>
        <taxon>Eukaryota</taxon>
        <taxon>Sar</taxon>
        <taxon>Stramenopiles</taxon>
        <taxon>Ochrophyta</taxon>
        <taxon>Eustigmatophyceae</taxon>
        <taxon>Eustigmatales</taxon>
        <taxon>Monodopsidaceae</taxon>
        <taxon>Microchloropsis</taxon>
        <taxon>Microchloropsis salina</taxon>
    </lineage>
</organism>
<dbReference type="Proteomes" id="UP000355283">
    <property type="component" value="Unassembled WGS sequence"/>
</dbReference>
<dbReference type="OrthoDB" id="10309804at2759"/>
<name>A0A4D9DCH1_9STRA</name>
<accession>A0A4D9DCH1</accession>
<keyword evidence="2" id="KW-1133">Transmembrane helix</keyword>
<feature type="region of interest" description="Disordered" evidence="1">
    <location>
        <begin position="138"/>
        <end position="164"/>
    </location>
</feature>
<keyword evidence="2" id="KW-0812">Transmembrane</keyword>
<evidence type="ECO:0000313" key="3">
    <source>
        <dbReference type="EMBL" id="TFJ87205.1"/>
    </source>
</evidence>
<evidence type="ECO:0000256" key="1">
    <source>
        <dbReference type="SAM" id="MobiDB-lite"/>
    </source>
</evidence>